<feature type="transmembrane region" description="Helical" evidence="9">
    <location>
        <begin position="374"/>
        <end position="391"/>
    </location>
</feature>
<keyword evidence="5" id="KW-0809">Transit peptide</keyword>
<dbReference type="PRINTS" id="PR00411">
    <property type="entry name" value="PNDRDTASEI"/>
</dbReference>
<sequence>MKNTKKLVVVGGGFAGLELVKRLGKSADYQIVLVDSNNYNFFPPLIYQVSTGFMEPSAISYPFRKILRKLKNVRFRLGSLIKVVPEENKIILSNGELDYDILVMATGTETNFFGNKNIEEKSLPMKTISDALSLRNVILTRLDRATRIQNEEERKKYLTFVIAGAGPTGVELSGILSEMKASIILQDYPELMAQDLGDIHLIDGQASVLAAMSKNAQTYTAKKLTDFGVTLTMNALVKDFNGETVYLSNGHEIPSKNLIWAAGVSAKTFDGFSKDCFGAGRRMKTNRFNLVHSYNNIYALGDCAFIVGDEKYPNGHPQLAQPALQQAKNLADNLSRKDNNWKSFQYTDKGAMAIIGRNKAVLDFPNQKQYLKGFSAWLIWIFVHIMSLVNFKNKIRTLYNWLGYYIYKDQSFRMIIKPTERKSEQKKSEQPK</sequence>
<evidence type="ECO:0000259" key="10">
    <source>
        <dbReference type="Pfam" id="PF07992"/>
    </source>
</evidence>
<dbReference type="Pfam" id="PF22366">
    <property type="entry name" value="NDH2_C"/>
    <property type="match status" value="1"/>
</dbReference>
<evidence type="ECO:0000256" key="4">
    <source>
        <dbReference type="ARBA" id="ARBA00022827"/>
    </source>
</evidence>
<dbReference type="Proteomes" id="UP000233435">
    <property type="component" value="Unassembled WGS sequence"/>
</dbReference>
<evidence type="ECO:0000256" key="1">
    <source>
        <dbReference type="ARBA" id="ARBA00005272"/>
    </source>
</evidence>
<dbReference type="PANTHER" id="PTHR43706">
    <property type="entry name" value="NADH DEHYDROGENASE"/>
    <property type="match status" value="1"/>
</dbReference>
<dbReference type="PRINTS" id="PR00368">
    <property type="entry name" value="FADPNR"/>
</dbReference>
<dbReference type="Pfam" id="PF07992">
    <property type="entry name" value="Pyr_redox_2"/>
    <property type="match status" value="1"/>
</dbReference>
<comment type="catalytic activity">
    <reaction evidence="8">
        <text>a quinone + NADH + H(+) = a quinol + NAD(+)</text>
        <dbReference type="Rhea" id="RHEA:46160"/>
        <dbReference type="ChEBI" id="CHEBI:15378"/>
        <dbReference type="ChEBI" id="CHEBI:24646"/>
        <dbReference type="ChEBI" id="CHEBI:57540"/>
        <dbReference type="ChEBI" id="CHEBI:57945"/>
        <dbReference type="ChEBI" id="CHEBI:132124"/>
        <dbReference type="EC" id="1.6.5.9"/>
    </reaction>
</comment>
<comment type="caution">
    <text evidence="12">The sequence shown here is derived from an EMBL/GenBank/DDBJ whole genome shotgun (WGS) entry which is preliminary data.</text>
</comment>
<proteinExistence type="inferred from homology"/>
<name>A0A2N3HJI3_9FLAO</name>
<keyword evidence="4" id="KW-0274">FAD</keyword>
<dbReference type="EMBL" id="PJEO01000034">
    <property type="protein sequence ID" value="PKQ45083.1"/>
    <property type="molecule type" value="Genomic_DNA"/>
</dbReference>
<dbReference type="InterPro" id="IPR045024">
    <property type="entry name" value="NDH-2"/>
</dbReference>
<keyword evidence="13" id="KW-1185">Reference proteome</keyword>
<organism evidence="12 13">
    <name type="scientific">Confluentibacter flavum</name>
    <dbReference type="NCBI Taxonomy" id="1909700"/>
    <lineage>
        <taxon>Bacteria</taxon>
        <taxon>Pseudomonadati</taxon>
        <taxon>Bacteroidota</taxon>
        <taxon>Flavobacteriia</taxon>
        <taxon>Flavobacteriales</taxon>
        <taxon>Flavobacteriaceae</taxon>
        <taxon>Confluentibacter</taxon>
    </lineage>
</organism>
<evidence type="ECO:0000313" key="13">
    <source>
        <dbReference type="Proteomes" id="UP000233435"/>
    </source>
</evidence>
<evidence type="ECO:0000256" key="5">
    <source>
        <dbReference type="ARBA" id="ARBA00022946"/>
    </source>
</evidence>
<keyword evidence="7" id="KW-0520">NAD</keyword>
<dbReference type="InterPro" id="IPR036188">
    <property type="entry name" value="FAD/NAD-bd_sf"/>
</dbReference>
<protein>
    <recommendedName>
        <fullName evidence="2">NADH:ubiquinone reductase (non-electrogenic)</fullName>
        <ecNumber evidence="2">1.6.5.9</ecNumber>
    </recommendedName>
</protein>
<dbReference type="RefSeq" id="WP_106659732.1">
    <property type="nucleotide sequence ID" value="NZ_PJEO01000034.1"/>
</dbReference>
<gene>
    <name evidence="12" type="ORF">CSW08_09910</name>
</gene>
<evidence type="ECO:0000256" key="9">
    <source>
        <dbReference type="SAM" id="Phobius"/>
    </source>
</evidence>
<keyword evidence="3" id="KW-0285">Flavoprotein</keyword>
<comment type="similarity">
    <text evidence="1">Belongs to the NADH dehydrogenase family.</text>
</comment>
<keyword evidence="9" id="KW-1133">Transmembrane helix</keyword>
<evidence type="ECO:0000256" key="6">
    <source>
        <dbReference type="ARBA" id="ARBA00023002"/>
    </source>
</evidence>
<dbReference type="EC" id="1.6.5.9" evidence="2"/>
<dbReference type="InterPro" id="IPR054585">
    <property type="entry name" value="NDH2-like_C"/>
</dbReference>
<dbReference type="GO" id="GO:0050136">
    <property type="term" value="F:NADH dehydrogenase (quinone) (non-electrogenic) activity"/>
    <property type="evidence" value="ECO:0007669"/>
    <property type="project" value="UniProtKB-EC"/>
</dbReference>
<accession>A0A2N3HJI3</accession>
<feature type="domain" description="FAD/NAD(P)-binding" evidence="10">
    <location>
        <begin position="6"/>
        <end position="327"/>
    </location>
</feature>
<dbReference type="SUPFAM" id="SSF51905">
    <property type="entry name" value="FAD/NAD(P)-binding domain"/>
    <property type="match status" value="2"/>
</dbReference>
<keyword evidence="9" id="KW-0812">Transmembrane</keyword>
<dbReference type="AlphaFoldDB" id="A0A2N3HJI3"/>
<evidence type="ECO:0000259" key="11">
    <source>
        <dbReference type="Pfam" id="PF22366"/>
    </source>
</evidence>
<evidence type="ECO:0000256" key="2">
    <source>
        <dbReference type="ARBA" id="ARBA00012637"/>
    </source>
</evidence>
<dbReference type="PANTHER" id="PTHR43706:SF47">
    <property type="entry name" value="EXTERNAL NADH-UBIQUINONE OXIDOREDUCTASE 1, MITOCHONDRIAL-RELATED"/>
    <property type="match status" value="1"/>
</dbReference>
<dbReference type="InterPro" id="IPR023753">
    <property type="entry name" value="FAD/NAD-binding_dom"/>
</dbReference>
<evidence type="ECO:0000256" key="8">
    <source>
        <dbReference type="ARBA" id="ARBA00047599"/>
    </source>
</evidence>
<keyword evidence="9" id="KW-0472">Membrane</keyword>
<reference evidence="12 13" key="1">
    <citation type="submission" date="2017-12" db="EMBL/GenBank/DDBJ databases">
        <title>Confluentibacter flavum sp. nov., isolated from the saline lake.</title>
        <authorList>
            <person name="Yu L."/>
        </authorList>
    </citation>
    <scope>NUCLEOTIDE SEQUENCE [LARGE SCALE GENOMIC DNA]</scope>
    <source>
        <strain evidence="12 13">3B</strain>
    </source>
</reference>
<evidence type="ECO:0000256" key="3">
    <source>
        <dbReference type="ARBA" id="ARBA00022630"/>
    </source>
</evidence>
<feature type="domain" description="External alternative NADH-ubiquinone oxidoreductase-like C-terminal" evidence="11">
    <location>
        <begin position="349"/>
        <end position="403"/>
    </location>
</feature>
<dbReference type="OrthoDB" id="9781621at2"/>
<dbReference type="Gene3D" id="3.50.50.100">
    <property type="match status" value="1"/>
</dbReference>
<evidence type="ECO:0000256" key="7">
    <source>
        <dbReference type="ARBA" id="ARBA00023027"/>
    </source>
</evidence>
<keyword evidence="6" id="KW-0560">Oxidoreductase</keyword>
<evidence type="ECO:0000313" key="12">
    <source>
        <dbReference type="EMBL" id="PKQ45083.1"/>
    </source>
</evidence>